<evidence type="ECO:0000313" key="2">
    <source>
        <dbReference type="EMBL" id="GHI42351.1"/>
    </source>
</evidence>
<protein>
    <recommendedName>
        <fullName evidence="4">Integrase</fullName>
    </recommendedName>
</protein>
<dbReference type="Proteomes" id="UP001050808">
    <property type="component" value="Unassembled WGS sequence"/>
</dbReference>
<proteinExistence type="predicted"/>
<keyword evidence="3" id="KW-1185">Reference proteome</keyword>
<name>A0ABQ3QYJ2_9ACTN</name>
<evidence type="ECO:0000313" key="3">
    <source>
        <dbReference type="Proteomes" id="UP001050808"/>
    </source>
</evidence>
<comment type="caution">
    <text evidence="2">The sequence shown here is derived from an EMBL/GenBank/DDBJ whole genome shotgun (WGS) entry which is preliminary data.</text>
</comment>
<accession>A0ABQ3QYJ2</accession>
<dbReference type="EMBL" id="BNDY01000017">
    <property type="protein sequence ID" value="GHI42351.1"/>
    <property type="molecule type" value="Genomic_DNA"/>
</dbReference>
<gene>
    <name evidence="2" type="ORF">Sviol_67590</name>
</gene>
<sequence length="98" mass="10944">MHEARTAYAHAYRVQHLDEQAGAWHQAKRLTEYLTAVRDHATSLPPGKKGPRSRRGSRSQTPASKSHQVCQPPAPPKPRGGDLEPFLGYWSPYGSHAY</sequence>
<feature type="region of interest" description="Disordered" evidence="1">
    <location>
        <begin position="38"/>
        <end position="85"/>
    </location>
</feature>
<feature type="compositionally biased region" description="Polar residues" evidence="1">
    <location>
        <begin position="60"/>
        <end position="69"/>
    </location>
</feature>
<organism evidence="2 3">
    <name type="scientific">Streptomyces violascens</name>
    <dbReference type="NCBI Taxonomy" id="67381"/>
    <lineage>
        <taxon>Bacteria</taxon>
        <taxon>Bacillati</taxon>
        <taxon>Actinomycetota</taxon>
        <taxon>Actinomycetes</taxon>
        <taxon>Kitasatosporales</taxon>
        <taxon>Streptomycetaceae</taxon>
        <taxon>Streptomyces</taxon>
    </lineage>
</organism>
<evidence type="ECO:0008006" key="4">
    <source>
        <dbReference type="Google" id="ProtNLM"/>
    </source>
</evidence>
<reference evidence="2" key="1">
    <citation type="submission" date="2024-05" db="EMBL/GenBank/DDBJ databases">
        <title>Whole genome shotgun sequence of Streptomyces violascens NBRC 12920.</title>
        <authorList>
            <person name="Komaki H."/>
            <person name="Tamura T."/>
        </authorList>
    </citation>
    <scope>NUCLEOTIDE SEQUENCE</scope>
    <source>
        <strain evidence="2">NBRC 12920</strain>
    </source>
</reference>
<evidence type="ECO:0000256" key="1">
    <source>
        <dbReference type="SAM" id="MobiDB-lite"/>
    </source>
</evidence>